<evidence type="ECO:0000313" key="3">
    <source>
        <dbReference type="Proteomes" id="UP000183975"/>
    </source>
</evidence>
<dbReference type="GeneID" id="78176246"/>
<keyword evidence="1" id="KW-0472">Membrane</keyword>
<reference evidence="2 3" key="1">
    <citation type="submission" date="2016-11" db="EMBL/GenBank/DDBJ databases">
        <authorList>
            <person name="Jaros S."/>
            <person name="Januszkiewicz K."/>
            <person name="Wedrychowicz H."/>
        </authorList>
    </citation>
    <scope>NUCLEOTIDE SEQUENCE [LARGE SCALE GENOMIC DNA]</scope>
    <source>
        <strain evidence="2 3">DSM 14214</strain>
    </source>
</reference>
<keyword evidence="1" id="KW-1133">Transmembrane helix</keyword>
<dbReference type="OrthoDB" id="2060509at2"/>
<dbReference type="Proteomes" id="UP000183975">
    <property type="component" value="Unassembled WGS sequence"/>
</dbReference>
<organism evidence="2 3">
    <name type="scientific">Anaerotignum lactatifermentans DSM 14214</name>
    <dbReference type="NCBI Taxonomy" id="1121323"/>
    <lineage>
        <taxon>Bacteria</taxon>
        <taxon>Bacillati</taxon>
        <taxon>Bacillota</taxon>
        <taxon>Clostridia</taxon>
        <taxon>Lachnospirales</taxon>
        <taxon>Anaerotignaceae</taxon>
        <taxon>Anaerotignum</taxon>
    </lineage>
</organism>
<accession>A0A1M6NDX2</accession>
<dbReference type="EMBL" id="FRAH01000010">
    <property type="protein sequence ID" value="SHJ93809.1"/>
    <property type="molecule type" value="Genomic_DNA"/>
</dbReference>
<feature type="transmembrane region" description="Helical" evidence="1">
    <location>
        <begin position="6"/>
        <end position="26"/>
    </location>
</feature>
<keyword evidence="3" id="KW-1185">Reference proteome</keyword>
<keyword evidence="1" id="KW-0812">Transmembrane</keyword>
<dbReference type="AlphaFoldDB" id="A0A1M6NDX2"/>
<dbReference type="RefSeq" id="WP_072849506.1">
    <property type="nucleotide sequence ID" value="NZ_FRAH01000010.1"/>
</dbReference>
<gene>
    <name evidence="2" type="ORF">SAMN02745138_00831</name>
</gene>
<evidence type="ECO:0000256" key="1">
    <source>
        <dbReference type="SAM" id="Phobius"/>
    </source>
</evidence>
<protein>
    <submittedName>
        <fullName evidence="2">Uncharacterized protein</fullName>
    </submittedName>
</protein>
<sequence>MLKEIGGIFVFLLVIVIFGNIWFHFIESILQKIKKIIHRHEKPPVWHPLPKEDTQQDEKDA</sequence>
<evidence type="ECO:0000313" key="2">
    <source>
        <dbReference type="EMBL" id="SHJ93809.1"/>
    </source>
</evidence>
<proteinExistence type="predicted"/>
<name>A0A1M6NDX2_9FIRM</name>